<evidence type="ECO:0000313" key="6">
    <source>
        <dbReference type="Proteomes" id="UP000198922"/>
    </source>
</evidence>
<reference evidence="6" key="1">
    <citation type="submission" date="2016-10" db="EMBL/GenBank/DDBJ databases">
        <authorList>
            <person name="Varghese N."/>
            <person name="Submissions S."/>
        </authorList>
    </citation>
    <scope>NUCLEOTIDE SEQUENCE [LARGE SCALE GENOMIC DNA]</scope>
    <source>
        <strain evidence="6">DSM 21424</strain>
    </source>
</reference>
<organism evidence="5 6">
    <name type="scientific">Limimaricola pyoseonensis</name>
    <dbReference type="NCBI Taxonomy" id="521013"/>
    <lineage>
        <taxon>Bacteria</taxon>
        <taxon>Pseudomonadati</taxon>
        <taxon>Pseudomonadota</taxon>
        <taxon>Alphaproteobacteria</taxon>
        <taxon>Rhodobacterales</taxon>
        <taxon>Paracoccaceae</taxon>
        <taxon>Limimaricola</taxon>
    </lineage>
</organism>
<gene>
    <name evidence="5" type="ORF">SAMN04488567_3551</name>
</gene>
<dbReference type="SUPFAM" id="SSF53448">
    <property type="entry name" value="Nucleotide-diphospho-sugar transferases"/>
    <property type="match status" value="1"/>
</dbReference>
<sequence length="315" mass="34643">MPRPPELSVIIPHHEDPERLRRCLMALAPQLDAVGDRVEALVVDNASRHSVRPQPMPHPRIRLLHEARRGAAHARNRAVAESRAPWLAFLDCDCVPAEDWLAQALRLARGPALVGGAVRLFDETPAPRSGAEAFEAVFAFDNEGYIARQGFSVTANLLAPRAAFDRAGGFRAGLSEDLDWCRRAVAAGFGLRFEPRLAVAHPSRADWPALARKWRRTTEEAWGLRAGEHGGLRGGGPRARALWALRALAMIPSVAAHAPRVLRHEALGPGERARALATLARLRLARCGWMLRQAARPARAENRVATQPEIVNHRL</sequence>
<keyword evidence="6" id="KW-1185">Reference proteome</keyword>
<dbReference type="OrthoDB" id="6653642at2"/>
<keyword evidence="3 5" id="KW-0808">Transferase</keyword>
<keyword evidence="2" id="KW-0328">Glycosyltransferase</keyword>
<evidence type="ECO:0000256" key="2">
    <source>
        <dbReference type="ARBA" id="ARBA00022676"/>
    </source>
</evidence>
<name>A0A1G7IXI5_9RHOB</name>
<dbReference type="GO" id="GO:0016757">
    <property type="term" value="F:glycosyltransferase activity"/>
    <property type="evidence" value="ECO:0007669"/>
    <property type="project" value="UniProtKB-KW"/>
</dbReference>
<dbReference type="EMBL" id="FNAT01000008">
    <property type="protein sequence ID" value="SDF16989.1"/>
    <property type="molecule type" value="Genomic_DNA"/>
</dbReference>
<protein>
    <submittedName>
        <fullName evidence="5">Glycosyltransferase, GT2 family</fullName>
    </submittedName>
</protein>
<dbReference type="Proteomes" id="UP000198922">
    <property type="component" value="Unassembled WGS sequence"/>
</dbReference>
<dbReference type="PANTHER" id="PTHR43179:SF12">
    <property type="entry name" value="GALACTOFURANOSYLTRANSFERASE GLFT2"/>
    <property type="match status" value="1"/>
</dbReference>
<comment type="similarity">
    <text evidence="1">Belongs to the glycosyltransferase 2 family.</text>
</comment>
<evidence type="ECO:0000256" key="3">
    <source>
        <dbReference type="ARBA" id="ARBA00022679"/>
    </source>
</evidence>
<dbReference type="InterPro" id="IPR001173">
    <property type="entry name" value="Glyco_trans_2-like"/>
</dbReference>
<dbReference type="STRING" id="521013.SAMN04488567_3551"/>
<evidence type="ECO:0000259" key="4">
    <source>
        <dbReference type="Pfam" id="PF00535"/>
    </source>
</evidence>
<accession>A0A1G7IXI5</accession>
<proteinExistence type="inferred from homology"/>
<dbReference type="Gene3D" id="3.90.550.10">
    <property type="entry name" value="Spore Coat Polysaccharide Biosynthesis Protein SpsA, Chain A"/>
    <property type="match status" value="1"/>
</dbReference>
<dbReference type="PANTHER" id="PTHR43179">
    <property type="entry name" value="RHAMNOSYLTRANSFERASE WBBL"/>
    <property type="match status" value="1"/>
</dbReference>
<evidence type="ECO:0000256" key="1">
    <source>
        <dbReference type="ARBA" id="ARBA00006739"/>
    </source>
</evidence>
<evidence type="ECO:0000313" key="5">
    <source>
        <dbReference type="EMBL" id="SDF16989.1"/>
    </source>
</evidence>
<dbReference type="Pfam" id="PF00535">
    <property type="entry name" value="Glycos_transf_2"/>
    <property type="match status" value="1"/>
</dbReference>
<feature type="domain" description="Glycosyltransferase 2-like" evidence="4">
    <location>
        <begin position="8"/>
        <end position="140"/>
    </location>
</feature>
<dbReference type="RefSeq" id="WP_090114185.1">
    <property type="nucleotide sequence ID" value="NZ_FNAT01000008.1"/>
</dbReference>
<dbReference type="InterPro" id="IPR029044">
    <property type="entry name" value="Nucleotide-diphossugar_trans"/>
</dbReference>
<dbReference type="AlphaFoldDB" id="A0A1G7IXI5"/>